<dbReference type="Pfam" id="PF14258">
    <property type="entry name" value="DUF4350"/>
    <property type="match status" value="1"/>
</dbReference>
<organism evidence="4 5">
    <name type="scientific">Nocardiopsis metallicus</name>
    <dbReference type="NCBI Taxonomy" id="179819"/>
    <lineage>
        <taxon>Bacteria</taxon>
        <taxon>Bacillati</taxon>
        <taxon>Actinomycetota</taxon>
        <taxon>Actinomycetes</taxon>
        <taxon>Streptosporangiales</taxon>
        <taxon>Nocardiopsidaceae</taxon>
        <taxon>Nocardiopsis</taxon>
    </lineage>
</organism>
<name>A0A840W6M8_9ACTN</name>
<proteinExistence type="predicted"/>
<dbReference type="AlphaFoldDB" id="A0A840W6M8"/>
<keyword evidence="2" id="KW-0812">Transmembrane</keyword>
<dbReference type="EMBL" id="JACHDO010000001">
    <property type="protein sequence ID" value="MBB5492659.1"/>
    <property type="molecule type" value="Genomic_DNA"/>
</dbReference>
<protein>
    <recommendedName>
        <fullName evidence="3">DUF4350 domain-containing protein</fullName>
    </recommendedName>
</protein>
<accession>A0A840W6M8</accession>
<dbReference type="Proteomes" id="UP000579647">
    <property type="component" value="Unassembled WGS sequence"/>
</dbReference>
<dbReference type="RefSeq" id="WP_184366065.1">
    <property type="nucleotide sequence ID" value="NZ_BAAAKM010000033.1"/>
</dbReference>
<feature type="transmembrane region" description="Helical" evidence="2">
    <location>
        <begin position="37"/>
        <end position="55"/>
    </location>
</feature>
<keyword evidence="2" id="KW-1133">Transmembrane helix</keyword>
<dbReference type="InterPro" id="IPR025646">
    <property type="entry name" value="DUF4350"/>
</dbReference>
<reference evidence="4 5" key="1">
    <citation type="submission" date="2020-08" db="EMBL/GenBank/DDBJ databases">
        <title>Sequencing the genomes of 1000 actinobacteria strains.</title>
        <authorList>
            <person name="Klenk H.-P."/>
        </authorList>
    </citation>
    <scope>NUCLEOTIDE SEQUENCE [LARGE SCALE GENOMIC DNA]</scope>
    <source>
        <strain evidence="4 5">DSM 44598</strain>
    </source>
</reference>
<feature type="compositionally biased region" description="Low complexity" evidence="1">
    <location>
        <begin position="13"/>
        <end position="27"/>
    </location>
</feature>
<evidence type="ECO:0000256" key="2">
    <source>
        <dbReference type="SAM" id="Phobius"/>
    </source>
</evidence>
<sequence>MTTTAPPEPRSQATTGPARPAAPGGSAAGRLWRASRLPLAAFTLLVVVAVLVSLGREPFPSGYLEPQNPEPNGSRALVRLLEQDANVTVTRGSEAAARAVERAGDDTVLVLFLDHRLLPEELDALAELEADTVLVQPSLRSLNTFAPGTDVTGRAHEGRTLEPGSDCELPAASAAGDAGVVGELYSAEPGTEALGCYPADGGSALLQVTAPDGTTTTLLGTGAPLTNRDLDSAGNASLMLNLLAAEDVVWLRPDPPEEIGSATLWELVPSGLRWSLVPLALTLLLFALWRGRRMGALVPESLPVVVRAAETTEGRAGLYQSRQARDRAVSALREGFLERSLPKLGLRRDAGPEAVVAAVAARSGDDPQTLWPLLYPAQRDPYAANDDAMLRLAGEIDQLAGRLR</sequence>
<keyword evidence="2" id="KW-0472">Membrane</keyword>
<gene>
    <name evidence="4" type="ORF">HNR07_003796</name>
</gene>
<evidence type="ECO:0000256" key="1">
    <source>
        <dbReference type="SAM" id="MobiDB-lite"/>
    </source>
</evidence>
<evidence type="ECO:0000313" key="5">
    <source>
        <dbReference type="Proteomes" id="UP000579647"/>
    </source>
</evidence>
<evidence type="ECO:0000259" key="3">
    <source>
        <dbReference type="Pfam" id="PF14258"/>
    </source>
</evidence>
<feature type="region of interest" description="Disordered" evidence="1">
    <location>
        <begin position="1"/>
        <end position="27"/>
    </location>
</feature>
<feature type="domain" description="DUF4350" evidence="3">
    <location>
        <begin position="66"/>
        <end position="243"/>
    </location>
</feature>
<evidence type="ECO:0000313" key="4">
    <source>
        <dbReference type="EMBL" id="MBB5492659.1"/>
    </source>
</evidence>
<comment type="caution">
    <text evidence="4">The sequence shown here is derived from an EMBL/GenBank/DDBJ whole genome shotgun (WGS) entry which is preliminary data.</text>
</comment>
<keyword evidence="5" id="KW-1185">Reference proteome</keyword>